<dbReference type="InterPro" id="IPR051046">
    <property type="entry name" value="MurCDEF_CellWall_CoF430Synth"/>
</dbReference>
<comment type="caution">
    <text evidence="15">The sequence shown here is derived from an EMBL/GenBank/DDBJ whole genome shotgun (WGS) entry which is preliminary data.</text>
</comment>
<comment type="function">
    <text evidence="10 11">Involved in cell wall formation. Catalyzes the final step in the synthesis of UDP-N-acetylmuramoyl-pentapeptide, the precursor of murein.</text>
</comment>
<dbReference type="Pfam" id="PF02875">
    <property type="entry name" value="Mur_ligase_C"/>
    <property type="match status" value="1"/>
</dbReference>
<evidence type="ECO:0000256" key="11">
    <source>
        <dbReference type="RuleBase" id="RU004136"/>
    </source>
</evidence>
<dbReference type="GO" id="GO:0047480">
    <property type="term" value="F:UDP-N-acetylmuramoyl-tripeptide-D-alanyl-D-alanine ligase activity"/>
    <property type="evidence" value="ECO:0007669"/>
    <property type="project" value="UniProtKB-UniRule"/>
</dbReference>
<dbReference type="SUPFAM" id="SSF53623">
    <property type="entry name" value="MurD-like peptide ligases, catalytic domain"/>
    <property type="match status" value="1"/>
</dbReference>
<feature type="domain" description="Mur ligase central" evidence="14">
    <location>
        <begin position="113"/>
        <end position="303"/>
    </location>
</feature>
<dbReference type="GO" id="GO:0005524">
    <property type="term" value="F:ATP binding"/>
    <property type="evidence" value="ECO:0007669"/>
    <property type="project" value="UniProtKB-UniRule"/>
</dbReference>
<dbReference type="Proteomes" id="UP000523821">
    <property type="component" value="Unassembled WGS sequence"/>
</dbReference>
<comment type="catalytic activity">
    <reaction evidence="10 11">
        <text>D-alanyl-D-alanine + UDP-N-acetyl-alpha-D-muramoyl-L-alanyl-gamma-D-glutamyl-meso-2,6-diaminopimelate + ATP = UDP-N-acetyl-alpha-D-muramoyl-L-alanyl-gamma-D-glutamyl-meso-2,6-diaminopimeloyl-D-alanyl-D-alanine + ADP + phosphate + H(+)</text>
        <dbReference type="Rhea" id="RHEA:28374"/>
        <dbReference type="ChEBI" id="CHEBI:15378"/>
        <dbReference type="ChEBI" id="CHEBI:30616"/>
        <dbReference type="ChEBI" id="CHEBI:43474"/>
        <dbReference type="ChEBI" id="CHEBI:57822"/>
        <dbReference type="ChEBI" id="CHEBI:61386"/>
        <dbReference type="ChEBI" id="CHEBI:83905"/>
        <dbReference type="ChEBI" id="CHEBI:456216"/>
        <dbReference type="EC" id="6.3.2.10"/>
    </reaction>
</comment>
<dbReference type="GO" id="GO:0005737">
    <property type="term" value="C:cytoplasm"/>
    <property type="evidence" value="ECO:0007669"/>
    <property type="project" value="UniProtKB-SubCell"/>
</dbReference>
<dbReference type="NCBIfam" id="NF010693">
    <property type="entry name" value="PRK14093.1"/>
    <property type="match status" value="1"/>
</dbReference>
<evidence type="ECO:0000256" key="10">
    <source>
        <dbReference type="HAMAP-Rule" id="MF_02019"/>
    </source>
</evidence>
<dbReference type="PANTHER" id="PTHR43024">
    <property type="entry name" value="UDP-N-ACETYLMURAMOYL-TRIPEPTIDE--D-ALANYL-D-ALANINE LIGASE"/>
    <property type="match status" value="1"/>
</dbReference>
<keyword evidence="2 10" id="KW-0436">Ligase</keyword>
<comment type="similarity">
    <text evidence="10">Belongs to the MurCDEF family. MurF subfamily.</text>
</comment>
<accession>A0A7W9FLS2</accession>
<name>A0A7W9FLS2_9HYPH</name>
<evidence type="ECO:0000256" key="1">
    <source>
        <dbReference type="ARBA" id="ARBA00022490"/>
    </source>
</evidence>
<sequence length="484" mass="49899">MTAPLWSFPDLVEAVRGRPTGTSAPAVGGISIDSRTVQPGDAFFAIKGDRFDGHDFVGAAVAHGASVAVVAQERLAGMGRITVPLVVVSDVLAALEALGVASRARSRAKIVGVTGSVGKTSTKEMLGRALAASGETHFSPASFNNHWGVPLTLARMPASARFGVFEIGMNHGGEITPLTRMVRPHSAIVTTIEPVHLEHFPDGIDGIVRAKAEIFLGVEPGGAALLNRDNPHYEALALLAIEAGVERVLSFGETADADARLDRVTLDAERSAVEATILGHRVVFRLGAPGRHLVQNALAVLLAVADLGGDLEAATAALVAMRAGKGRGERSTLSIGAAEATLIDESYNANPASMRAAIALLAQTEPVGAGRRIAVLGDMLELGPEATALHAALAGPLAAAGIDRVYLAGPLMAALWEALPEGRRGHYAESASALEPILSAEIAPGDVVMVKGSNGSRMGPLVEALKSRFASPDQAAPPRPTGIS</sequence>
<evidence type="ECO:0000256" key="8">
    <source>
        <dbReference type="ARBA" id="ARBA00023306"/>
    </source>
</evidence>
<dbReference type="InterPro" id="IPR036615">
    <property type="entry name" value="Mur_ligase_C_dom_sf"/>
</dbReference>
<dbReference type="Pfam" id="PF01225">
    <property type="entry name" value="Mur_ligase"/>
    <property type="match status" value="1"/>
</dbReference>
<feature type="binding site" evidence="10">
    <location>
        <begin position="115"/>
        <end position="121"/>
    </location>
    <ligand>
        <name>ATP</name>
        <dbReference type="ChEBI" id="CHEBI:30616"/>
    </ligand>
</feature>
<dbReference type="InterPro" id="IPR013221">
    <property type="entry name" value="Mur_ligase_cen"/>
</dbReference>
<evidence type="ECO:0000259" key="14">
    <source>
        <dbReference type="Pfam" id="PF08245"/>
    </source>
</evidence>
<dbReference type="AlphaFoldDB" id="A0A7W9FLS2"/>
<evidence type="ECO:0000259" key="12">
    <source>
        <dbReference type="Pfam" id="PF01225"/>
    </source>
</evidence>
<dbReference type="Gene3D" id="3.40.1390.10">
    <property type="entry name" value="MurE/MurF, N-terminal domain"/>
    <property type="match status" value="1"/>
</dbReference>
<dbReference type="GO" id="GO:0051301">
    <property type="term" value="P:cell division"/>
    <property type="evidence" value="ECO:0007669"/>
    <property type="project" value="UniProtKB-KW"/>
</dbReference>
<dbReference type="RefSeq" id="WP_183855324.1">
    <property type="nucleotide sequence ID" value="NZ_JACHOO010000003.1"/>
</dbReference>
<keyword evidence="16" id="KW-1185">Reference proteome</keyword>
<evidence type="ECO:0000256" key="6">
    <source>
        <dbReference type="ARBA" id="ARBA00022960"/>
    </source>
</evidence>
<dbReference type="InterPro" id="IPR004101">
    <property type="entry name" value="Mur_ligase_C"/>
</dbReference>
<evidence type="ECO:0000313" key="15">
    <source>
        <dbReference type="EMBL" id="MBB5753017.1"/>
    </source>
</evidence>
<comment type="pathway">
    <text evidence="10 11">Cell wall biogenesis; peptidoglycan biosynthesis.</text>
</comment>
<reference evidence="15 16" key="1">
    <citation type="submission" date="2020-08" db="EMBL/GenBank/DDBJ databases">
        <title>Genomic Encyclopedia of Type Strains, Phase IV (KMG-IV): sequencing the most valuable type-strain genomes for metagenomic binning, comparative biology and taxonomic classification.</title>
        <authorList>
            <person name="Goeker M."/>
        </authorList>
    </citation>
    <scope>NUCLEOTIDE SEQUENCE [LARGE SCALE GENOMIC DNA]</scope>
    <source>
        <strain evidence="15 16">DSM 16268</strain>
    </source>
</reference>
<dbReference type="HAMAP" id="MF_02019">
    <property type="entry name" value="MurF"/>
    <property type="match status" value="1"/>
</dbReference>
<dbReference type="InterPro" id="IPR000713">
    <property type="entry name" value="Mur_ligase_N"/>
</dbReference>
<evidence type="ECO:0000256" key="2">
    <source>
        <dbReference type="ARBA" id="ARBA00022598"/>
    </source>
</evidence>
<evidence type="ECO:0000259" key="13">
    <source>
        <dbReference type="Pfam" id="PF02875"/>
    </source>
</evidence>
<evidence type="ECO:0000256" key="4">
    <source>
        <dbReference type="ARBA" id="ARBA00022741"/>
    </source>
</evidence>
<keyword evidence="7 10" id="KW-0573">Peptidoglycan synthesis</keyword>
<keyword evidence="4 10" id="KW-0547">Nucleotide-binding</keyword>
<dbReference type="InterPro" id="IPR035911">
    <property type="entry name" value="MurE/MurF_N"/>
</dbReference>
<keyword evidence="6 10" id="KW-0133">Cell shape</keyword>
<dbReference type="UniPathway" id="UPA00219"/>
<evidence type="ECO:0000256" key="9">
    <source>
        <dbReference type="ARBA" id="ARBA00023316"/>
    </source>
</evidence>
<dbReference type="GO" id="GO:0071555">
    <property type="term" value="P:cell wall organization"/>
    <property type="evidence" value="ECO:0007669"/>
    <property type="project" value="UniProtKB-KW"/>
</dbReference>
<dbReference type="InterPro" id="IPR005863">
    <property type="entry name" value="UDP-N-AcMur_synth"/>
</dbReference>
<feature type="domain" description="Mur ligase C-terminal" evidence="13">
    <location>
        <begin position="338"/>
        <end position="453"/>
    </location>
</feature>
<organism evidence="15 16">
    <name type="scientific">Prosthecomicrobium pneumaticum</name>
    <dbReference type="NCBI Taxonomy" id="81895"/>
    <lineage>
        <taxon>Bacteria</taxon>
        <taxon>Pseudomonadati</taxon>
        <taxon>Pseudomonadota</taxon>
        <taxon>Alphaproteobacteria</taxon>
        <taxon>Hyphomicrobiales</taxon>
        <taxon>Kaistiaceae</taxon>
        <taxon>Prosthecomicrobium</taxon>
    </lineage>
</organism>
<keyword evidence="5 10" id="KW-0067">ATP-binding</keyword>
<dbReference type="Gene3D" id="3.40.1190.10">
    <property type="entry name" value="Mur-like, catalytic domain"/>
    <property type="match status" value="1"/>
</dbReference>
<dbReference type="GO" id="GO:0009252">
    <property type="term" value="P:peptidoglycan biosynthetic process"/>
    <property type="evidence" value="ECO:0007669"/>
    <property type="project" value="UniProtKB-UniRule"/>
</dbReference>
<evidence type="ECO:0000256" key="3">
    <source>
        <dbReference type="ARBA" id="ARBA00022618"/>
    </source>
</evidence>
<dbReference type="Pfam" id="PF08245">
    <property type="entry name" value="Mur_ligase_M"/>
    <property type="match status" value="1"/>
</dbReference>
<protein>
    <recommendedName>
        <fullName evidence="10 11">UDP-N-acetylmuramoyl-tripeptide--D-alanyl-D-alanine ligase</fullName>
        <ecNumber evidence="10 11">6.3.2.10</ecNumber>
    </recommendedName>
    <alternativeName>
        <fullName evidence="10">D-alanyl-D-alanine-adding enzyme</fullName>
    </alternativeName>
</protein>
<keyword evidence="8 10" id="KW-0131">Cell cycle</keyword>
<dbReference type="NCBIfam" id="TIGR01143">
    <property type="entry name" value="murF"/>
    <property type="match status" value="1"/>
</dbReference>
<feature type="domain" description="Mur ligase N-terminal catalytic" evidence="12">
    <location>
        <begin position="28"/>
        <end position="88"/>
    </location>
</feature>
<dbReference type="GO" id="GO:0008360">
    <property type="term" value="P:regulation of cell shape"/>
    <property type="evidence" value="ECO:0007669"/>
    <property type="project" value="UniProtKB-KW"/>
</dbReference>
<keyword evidence="3 10" id="KW-0132">Cell division</keyword>
<dbReference type="InterPro" id="IPR036565">
    <property type="entry name" value="Mur-like_cat_sf"/>
</dbReference>
<keyword evidence="9 10" id="KW-0961">Cell wall biogenesis/degradation</keyword>
<evidence type="ECO:0000256" key="5">
    <source>
        <dbReference type="ARBA" id="ARBA00022840"/>
    </source>
</evidence>
<dbReference type="SUPFAM" id="SSF63418">
    <property type="entry name" value="MurE/MurF N-terminal domain"/>
    <property type="match status" value="1"/>
</dbReference>
<dbReference type="PANTHER" id="PTHR43024:SF1">
    <property type="entry name" value="UDP-N-ACETYLMURAMOYL-TRIPEPTIDE--D-ALANYL-D-ALANINE LIGASE"/>
    <property type="match status" value="1"/>
</dbReference>
<dbReference type="EC" id="6.3.2.10" evidence="10 11"/>
<proteinExistence type="inferred from homology"/>
<comment type="subcellular location">
    <subcellularLocation>
        <location evidence="10 11">Cytoplasm</location>
    </subcellularLocation>
</comment>
<dbReference type="SUPFAM" id="SSF53244">
    <property type="entry name" value="MurD-like peptide ligases, peptide-binding domain"/>
    <property type="match status" value="1"/>
</dbReference>
<dbReference type="EMBL" id="JACHOO010000003">
    <property type="protein sequence ID" value="MBB5753017.1"/>
    <property type="molecule type" value="Genomic_DNA"/>
</dbReference>
<evidence type="ECO:0000313" key="16">
    <source>
        <dbReference type="Proteomes" id="UP000523821"/>
    </source>
</evidence>
<evidence type="ECO:0000256" key="7">
    <source>
        <dbReference type="ARBA" id="ARBA00022984"/>
    </source>
</evidence>
<keyword evidence="1 10" id="KW-0963">Cytoplasm</keyword>
<dbReference type="Gene3D" id="3.90.190.20">
    <property type="entry name" value="Mur ligase, C-terminal domain"/>
    <property type="match status" value="1"/>
</dbReference>
<gene>
    <name evidence="10" type="primary">murF</name>
    <name evidence="15" type="ORF">GGQ63_002071</name>
</gene>